<gene>
    <name evidence="1" type="ORF">LCGC14_2315490</name>
</gene>
<proteinExistence type="predicted"/>
<dbReference type="EMBL" id="LAZR01032958">
    <property type="protein sequence ID" value="KKL49437.1"/>
    <property type="molecule type" value="Genomic_DNA"/>
</dbReference>
<organism evidence="1">
    <name type="scientific">marine sediment metagenome</name>
    <dbReference type="NCBI Taxonomy" id="412755"/>
    <lineage>
        <taxon>unclassified sequences</taxon>
        <taxon>metagenomes</taxon>
        <taxon>ecological metagenomes</taxon>
    </lineage>
</organism>
<protein>
    <submittedName>
        <fullName evidence="1">Uncharacterized protein</fullName>
    </submittedName>
</protein>
<dbReference type="AlphaFoldDB" id="A0A0F9FE93"/>
<feature type="non-terminal residue" evidence="1">
    <location>
        <position position="30"/>
    </location>
</feature>
<sequence length="30" mass="3542">MVWIRPAWWDPGGYLGSLTLNRDDSYDVEE</sequence>
<name>A0A0F9FE93_9ZZZZ</name>
<reference evidence="1" key="1">
    <citation type="journal article" date="2015" name="Nature">
        <title>Complex archaea that bridge the gap between prokaryotes and eukaryotes.</title>
        <authorList>
            <person name="Spang A."/>
            <person name="Saw J.H."/>
            <person name="Jorgensen S.L."/>
            <person name="Zaremba-Niedzwiedzka K."/>
            <person name="Martijn J."/>
            <person name="Lind A.E."/>
            <person name="van Eijk R."/>
            <person name="Schleper C."/>
            <person name="Guy L."/>
            <person name="Ettema T.J."/>
        </authorList>
    </citation>
    <scope>NUCLEOTIDE SEQUENCE</scope>
</reference>
<accession>A0A0F9FE93</accession>
<evidence type="ECO:0000313" key="1">
    <source>
        <dbReference type="EMBL" id="KKL49437.1"/>
    </source>
</evidence>
<comment type="caution">
    <text evidence="1">The sequence shown here is derived from an EMBL/GenBank/DDBJ whole genome shotgun (WGS) entry which is preliminary data.</text>
</comment>